<dbReference type="GO" id="GO:0003677">
    <property type="term" value="F:DNA binding"/>
    <property type="evidence" value="ECO:0007669"/>
    <property type="project" value="InterPro"/>
</dbReference>
<name>A0AB38BK85_9LACT</name>
<evidence type="ECO:0000313" key="5">
    <source>
        <dbReference type="Proteomes" id="UP000195947"/>
    </source>
</evidence>
<dbReference type="GO" id="GO:0005524">
    <property type="term" value="F:ATP binding"/>
    <property type="evidence" value="ECO:0007669"/>
    <property type="project" value="InterPro"/>
</dbReference>
<reference evidence="4 6" key="2">
    <citation type="submission" date="2016-10" db="EMBL/GenBank/DDBJ databases">
        <authorList>
            <person name="Varghese N."/>
            <person name="Submissions S."/>
        </authorList>
    </citation>
    <scope>NUCLEOTIDE SEQUENCE [LARGE SCALE GENOMIC DNA]</scope>
    <source>
        <strain evidence="4 6">DSM 2094</strain>
    </source>
</reference>
<dbReference type="EMBL" id="FOQC01000041">
    <property type="protein sequence ID" value="SFI04818.1"/>
    <property type="molecule type" value="Genomic_DNA"/>
</dbReference>
<feature type="compositionally biased region" description="Basic and acidic residues" evidence="1">
    <location>
        <begin position="741"/>
        <end position="760"/>
    </location>
</feature>
<dbReference type="Proteomes" id="UP000199686">
    <property type="component" value="Unassembled WGS sequence"/>
</dbReference>
<dbReference type="InterPro" id="IPR002052">
    <property type="entry name" value="DNA_methylase_N6_adenine_CS"/>
</dbReference>
<dbReference type="EMBL" id="FJMZ01000043">
    <property type="protein sequence ID" value="CZR01859.1"/>
    <property type="molecule type" value="Genomic_DNA"/>
</dbReference>
<evidence type="ECO:0000259" key="2">
    <source>
        <dbReference type="SMART" id="SM00487"/>
    </source>
</evidence>
<dbReference type="SMART" id="SM00487">
    <property type="entry name" value="DEXDc"/>
    <property type="match status" value="1"/>
</dbReference>
<reference evidence="3 5" key="1">
    <citation type="submission" date="2016-02" db="EMBL/GenBank/DDBJ databases">
        <authorList>
            <person name="Strepis N."/>
        </authorList>
    </citation>
    <scope>NUCLEOTIDE SEQUENCE [LARGE SCALE GENOMIC DNA]</scope>
    <source>
        <strain evidence="3">Trichococcus flocculiformis</strain>
    </source>
</reference>
<accession>A0AB38BK85</accession>
<keyword evidence="5" id="KW-1185">Reference proteome</keyword>
<organism evidence="4 6">
    <name type="scientific">Trichococcus flocculiformis</name>
    <dbReference type="NCBI Taxonomy" id="82803"/>
    <lineage>
        <taxon>Bacteria</taxon>
        <taxon>Bacillati</taxon>
        <taxon>Bacillota</taxon>
        <taxon>Bacilli</taxon>
        <taxon>Lactobacillales</taxon>
        <taxon>Carnobacteriaceae</taxon>
        <taxon>Trichococcus</taxon>
    </lineage>
</organism>
<keyword evidence="3" id="KW-0489">Methyltransferase</keyword>
<dbReference type="InterPro" id="IPR014001">
    <property type="entry name" value="Helicase_ATP-bd"/>
</dbReference>
<keyword evidence="3" id="KW-0808">Transferase</keyword>
<dbReference type="InterPro" id="IPR029063">
    <property type="entry name" value="SAM-dependent_MTases_sf"/>
</dbReference>
<protein>
    <submittedName>
        <fullName evidence="3">N-6 adenine-specific dna methylases signature</fullName>
    </submittedName>
    <submittedName>
        <fullName evidence="4">Superfamily II DNA or RNA helicase</fullName>
    </submittedName>
</protein>
<dbReference type="RefSeq" id="WP_177187602.1">
    <property type="nucleotide sequence ID" value="NZ_FJMZ01000043.1"/>
</dbReference>
<dbReference type="Gene3D" id="3.40.50.150">
    <property type="entry name" value="Vaccinia Virus protein VP39"/>
    <property type="match status" value="1"/>
</dbReference>
<dbReference type="SUPFAM" id="SSF52540">
    <property type="entry name" value="P-loop containing nucleoside triphosphate hydrolases"/>
    <property type="match status" value="1"/>
</dbReference>
<keyword evidence="4" id="KW-0347">Helicase</keyword>
<keyword evidence="4" id="KW-0378">Hydrolase</keyword>
<keyword evidence="4" id="KW-0547">Nucleotide-binding</keyword>
<dbReference type="GO" id="GO:0004386">
    <property type="term" value="F:helicase activity"/>
    <property type="evidence" value="ECO:0007669"/>
    <property type="project" value="UniProtKB-KW"/>
</dbReference>
<evidence type="ECO:0000313" key="3">
    <source>
        <dbReference type="EMBL" id="CZR01859.1"/>
    </source>
</evidence>
<dbReference type="SUPFAM" id="SSF53335">
    <property type="entry name" value="S-adenosyl-L-methionine-dependent methyltransferases"/>
    <property type="match status" value="1"/>
</dbReference>
<dbReference type="InterPro" id="IPR011639">
    <property type="entry name" value="MethylTrfase_TaqI-like_dom"/>
</dbReference>
<feature type="domain" description="Helicase ATP-binding" evidence="2">
    <location>
        <begin position="153"/>
        <end position="378"/>
    </location>
</feature>
<dbReference type="InterPro" id="IPR027417">
    <property type="entry name" value="P-loop_NTPase"/>
</dbReference>
<dbReference type="InterPro" id="IPR006935">
    <property type="entry name" value="Helicase/UvrB_N"/>
</dbReference>
<dbReference type="GO" id="GO:0016787">
    <property type="term" value="F:hydrolase activity"/>
    <property type="evidence" value="ECO:0007669"/>
    <property type="project" value="InterPro"/>
</dbReference>
<keyword evidence="4" id="KW-0067">ATP-binding</keyword>
<proteinExistence type="predicted"/>
<dbReference type="GO" id="GO:0009007">
    <property type="term" value="F:site-specific DNA-methyltransferase (adenine-specific) activity"/>
    <property type="evidence" value="ECO:0007669"/>
    <property type="project" value="UniProtKB-EC"/>
</dbReference>
<dbReference type="GO" id="GO:0032259">
    <property type="term" value="P:methylation"/>
    <property type="evidence" value="ECO:0007669"/>
    <property type="project" value="UniProtKB-KW"/>
</dbReference>
<dbReference type="Proteomes" id="UP000195947">
    <property type="component" value="Unassembled WGS sequence"/>
</dbReference>
<dbReference type="Pfam" id="PF07669">
    <property type="entry name" value="Eco57I"/>
    <property type="match status" value="1"/>
</dbReference>
<dbReference type="PROSITE" id="PS00092">
    <property type="entry name" value="N6_MTASE"/>
    <property type="match status" value="1"/>
</dbReference>
<evidence type="ECO:0000313" key="6">
    <source>
        <dbReference type="Proteomes" id="UP000199686"/>
    </source>
</evidence>
<sequence>MTNNYDTAGIDNIITGYLPHSIYAFETNTHPNYLKVGDTNRRVEVRLNEWRKIYKDLIKKYEAEAMLEDDKGEKNIFFRDYALHAYLIKDKHCNRLSERQFEEEFFENARVIDVINGITDIKAEFQKDGVKKYNYYQVGEDNTQIENHFAREQDYSPRPNQAQVIENIEKAVNAGRKNLLLYAVMRFGKSNVALWAAKAIKSELTVIVTGKADVKAEWQKAVESHMDFKNFVFTDTSGYTKEFIEENKDQQIVVFTTLQDLAGSRDEVKAKHDLLFKNQIDFLVIDESHFGARAKIYSQAIENMTEDTDFEELDEKDIDEVIDAVNSLNSKVKLHLSGTPYRILLSGEFSEEDIVGKVQFTDILEEKNKWASEHIEDEEEHPWTNPYFGFPEMVRFAFTPNKSSVKLLKELKALKAHGESAELNVLFAPESTAKSKASKTNFKHESDVLNLLKAIDGSDEDEYIFPFLNYKRIKDGKLAQHMVFVLPFKNSVDAMDRLLNAHKVEFQNLGSYEILNVAGNTSRFSNVSEVQNKIKELASQNKKTITLTVNKMLTGSTVPEWDTMIFLKDTKSPQDYDQAIFRLQSPWIKEIKDTETGEVIGKEDMKPQTLLIDFAPNRMFKIESDRAIVVNASELKSGNDEQEKQLQRNINVSPIIYMNRNKLKEATPTDIIAKIREYSADKSIIDEVVELPVDDSLYSIPDILAEISNQAELGSKAGFETSVNDKGESDLEGSPNNSNQPKDDNSQGQDEKSHFEDNKPTVKQMQMYYSRILFYAFLSPQNEKNLSDIISHIDENRRLARHLELKKPILEAIKSHINPFILATLDNKIENIRDLRDERNEDGENTLKAIAKFGRISASEVFTPIRVAKMMVDNLIDDEFIKDYKENPKNIIDLSTKSGVYLIMVYHKLVNAGISVELVKDNLYAVATSHVGYEFTRAVYEDFGWNLNHLADSDVMNSYRLIEDNDFNGKLEEVFGGRKMDFDVVIGNPPYQSKTKKLLYPDFYLGAREISKSLSLIFPTGWQAPKNNNGLQKLNKPEIKEDSQIVFVDNQHNVFPGVAGAEWTNIILWKKGYDNGLDGKQKILFNGKNPEITKLPLETSEIEKPEEIKELERIVTSTKGFASIRQITTARKPYGLATDYLKTGSKNELSLIHADRKSDEDIKIYVTSKKSVYAEASFPFPRVAPAFENYKVFIPDAWGNMSKAGLGGAYADIIIASPKEATLGTYVESGNFTNFRIAQKHAKYFMTKFFRALLYANKHSIINSSAWVAVPCQSYKEDFWDSNISEIDEALFEKYEIPDNIRQFVRTNIQTKEEKNIVNFDKKEKAPN</sequence>
<evidence type="ECO:0000313" key="4">
    <source>
        <dbReference type="EMBL" id="SFI04818.1"/>
    </source>
</evidence>
<dbReference type="Gene3D" id="3.40.50.300">
    <property type="entry name" value="P-loop containing nucleotide triphosphate hydrolases"/>
    <property type="match status" value="2"/>
</dbReference>
<evidence type="ECO:0000256" key="1">
    <source>
        <dbReference type="SAM" id="MobiDB-lite"/>
    </source>
</evidence>
<gene>
    <name evidence="4" type="ORF">SAMN04488507_104119</name>
    <name evidence="3" type="ORF">TFLO_2686</name>
</gene>
<feature type="region of interest" description="Disordered" evidence="1">
    <location>
        <begin position="720"/>
        <end position="760"/>
    </location>
</feature>
<comment type="caution">
    <text evidence="4">The sequence shown here is derived from an EMBL/GenBank/DDBJ whole genome shotgun (WGS) entry which is preliminary data.</text>
</comment>
<dbReference type="Pfam" id="PF04851">
    <property type="entry name" value="ResIII"/>
    <property type="match status" value="1"/>
</dbReference>
<dbReference type="GO" id="GO:0006304">
    <property type="term" value="P:DNA modification"/>
    <property type="evidence" value="ECO:0007669"/>
    <property type="project" value="InterPro"/>
</dbReference>